<protein>
    <submittedName>
        <fullName evidence="2">Uncharacterized protein</fullName>
    </submittedName>
</protein>
<dbReference type="EMBL" id="KQ423574">
    <property type="protein sequence ID" value="KOF72626.1"/>
    <property type="molecule type" value="Genomic_DNA"/>
</dbReference>
<sequence length="96" mass="10979">MVITSGGGGFPQDQQLFSPSIHSWHSEVLPNQRSSFICELIENRLNLFNFIAYKERLSEQLTERLTPLLDTLLFALSIFVAFLLLLIDQFPAFPVH</sequence>
<accession>A0A0L8G6I4</accession>
<keyword evidence="1" id="KW-0472">Membrane</keyword>
<reference evidence="2" key="1">
    <citation type="submission" date="2015-07" db="EMBL/GenBank/DDBJ databases">
        <title>MeaNS - Measles Nucleotide Surveillance Program.</title>
        <authorList>
            <person name="Tran T."/>
            <person name="Druce J."/>
        </authorList>
    </citation>
    <scope>NUCLEOTIDE SEQUENCE</scope>
    <source>
        <strain evidence="2">UCB-OBI-ISO-001</strain>
        <tissue evidence="2">Gonad</tissue>
    </source>
</reference>
<proteinExistence type="predicted"/>
<keyword evidence="1" id="KW-0812">Transmembrane</keyword>
<keyword evidence="1" id="KW-1133">Transmembrane helix</keyword>
<gene>
    <name evidence="2" type="ORF">OCBIM_22039200mg</name>
</gene>
<feature type="transmembrane region" description="Helical" evidence="1">
    <location>
        <begin position="68"/>
        <end position="87"/>
    </location>
</feature>
<name>A0A0L8G6I4_OCTBM</name>
<evidence type="ECO:0000256" key="1">
    <source>
        <dbReference type="SAM" id="Phobius"/>
    </source>
</evidence>
<organism evidence="2">
    <name type="scientific">Octopus bimaculoides</name>
    <name type="common">California two-spotted octopus</name>
    <dbReference type="NCBI Taxonomy" id="37653"/>
    <lineage>
        <taxon>Eukaryota</taxon>
        <taxon>Metazoa</taxon>
        <taxon>Spiralia</taxon>
        <taxon>Lophotrochozoa</taxon>
        <taxon>Mollusca</taxon>
        <taxon>Cephalopoda</taxon>
        <taxon>Coleoidea</taxon>
        <taxon>Octopodiformes</taxon>
        <taxon>Octopoda</taxon>
        <taxon>Incirrata</taxon>
        <taxon>Octopodidae</taxon>
        <taxon>Octopus</taxon>
    </lineage>
</organism>
<dbReference type="AlphaFoldDB" id="A0A0L8G6I4"/>
<evidence type="ECO:0000313" key="2">
    <source>
        <dbReference type="EMBL" id="KOF72626.1"/>
    </source>
</evidence>